<evidence type="ECO:0000259" key="1">
    <source>
        <dbReference type="PROSITE" id="PS51192"/>
    </source>
</evidence>
<dbReference type="SMART" id="SM00487">
    <property type="entry name" value="DEXDc"/>
    <property type="match status" value="1"/>
</dbReference>
<reference evidence="2 3" key="1">
    <citation type="submission" date="2024-02" db="EMBL/GenBank/DDBJ databases">
        <authorList>
            <person name="Chen Y."/>
            <person name="Shah S."/>
            <person name="Dougan E. K."/>
            <person name="Thang M."/>
            <person name="Chan C."/>
        </authorList>
    </citation>
    <scope>NUCLEOTIDE SEQUENCE [LARGE SCALE GENOMIC DNA]</scope>
</reference>
<dbReference type="PROSITE" id="PS51192">
    <property type="entry name" value="HELICASE_ATP_BIND_1"/>
    <property type="match status" value="1"/>
</dbReference>
<dbReference type="InterPro" id="IPR006935">
    <property type="entry name" value="Helicase/UvrB_N"/>
</dbReference>
<keyword evidence="3" id="KW-1185">Reference proteome</keyword>
<evidence type="ECO:0000313" key="3">
    <source>
        <dbReference type="Proteomes" id="UP001642484"/>
    </source>
</evidence>
<organism evidence="2 3">
    <name type="scientific">Durusdinium trenchii</name>
    <dbReference type="NCBI Taxonomy" id="1381693"/>
    <lineage>
        <taxon>Eukaryota</taxon>
        <taxon>Sar</taxon>
        <taxon>Alveolata</taxon>
        <taxon>Dinophyceae</taxon>
        <taxon>Suessiales</taxon>
        <taxon>Symbiodiniaceae</taxon>
        <taxon>Durusdinium</taxon>
    </lineage>
</organism>
<dbReference type="Pfam" id="PF04851">
    <property type="entry name" value="ResIII"/>
    <property type="match status" value="1"/>
</dbReference>
<evidence type="ECO:0000313" key="2">
    <source>
        <dbReference type="EMBL" id="CAK9031741.1"/>
    </source>
</evidence>
<dbReference type="InterPro" id="IPR014001">
    <property type="entry name" value="Helicase_ATP-bd"/>
</dbReference>
<protein>
    <recommendedName>
        <fullName evidence="1">Helicase ATP-binding domain-containing protein</fullName>
    </recommendedName>
</protein>
<dbReference type="InterPro" id="IPR005114">
    <property type="entry name" value="Helicase_assoc"/>
</dbReference>
<dbReference type="PANTHER" id="PTHR33418:SF1">
    <property type="entry name" value="HELICASE-ASSOCIATED DOMAIN-CONTAINING PROTEIN"/>
    <property type="match status" value="1"/>
</dbReference>
<name>A0ABP0KXW2_9DINO</name>
<dbReference type="SMART" id="SM00490">
    <property type="entry name" value="HELICc"/>
    <property type="match status" value="1"/>
</dbReference>
<dbReference type="Gene3D" id="3.40.50.300">
    <property type="entry name" value="P-loop containing nucleotide triphosphate hydrolases"/>
    <property type="match status" value="2"/>
</dbReference>
<dbReference type="InterPro" id="IPR027417">
    <property type="entry name" value="P-loop_NTPase"/>
</dbReference>
<proteinExistence type="predicted"/>
<dbReference type="Proteomes" id="UP001642484">
    <property type="component" value="Unassembled WGS sequence"/>
</dbReference>
<accession>A0ABP0KXW2</accession>
<dbReference type="PANTHER" id="PTHR33418">
    <property type="entry name" value="HELICASE-ASSOCIATED"/>
    <property type="match status" value="1"/>
</dbReference>
<dbReference type="Pfam" id="PF03457">
    <property type="entry name" value="HA"/>
    <property type="match status" value="1"/>
</dbReference>
<gene>
    <name evidence="2" type="ORF">CCMP2556_LOCUS18393</name>
</gene>
<sequence>MRCEPLSSRRNRCYRRLRGALLITLLYSGHLALSFNSGLPQVQQGRPLLEPRQYQQEAVDFFFKNAKKAAKGQGLRFQMACGTGKTVTYALIIDRDLAKNPDGRHVIFVPWRDLARQTAAELARFQIKSCIVGDGFTAVDPYANVVVCVYASAHHLRGHNFRIKIVDEAHHLEMKHSSGYTGIIKHRISSELAAHFTATFYLPQNIDFRYDLDKAIQEGHVCDFMITVPVGDTHNMESMGRFILENRKRLTPVLVALNRVQRAKKFAEVLCKFGLSAKAIDGGLNHTVRHGIKKDLQSGKLDAVSVVNIFNEGTSISELKSVVFMDKRQSAINVKQLAMRVTRLHNTKPFANVVLPLCDRSFDRDVRNIIRFHFVPLRTGQNSSADGMDWANVSTELFDRFGRYLGGGRGMKVFDQRVQQLANFMEEHDHLPARRAHHQDERMLASYILYCRKQFRANALSNAQILQLREIPQMAELMETWNDEVPDRIDTFAKRCMMLKEWEAIHHRLPKGQHGSQEEKFLVHVLHEVGRAFRAEKLTEDQVRQLEEIPSMPQKLEKWKRLMMKKAARAKWTWSEGCNALREWLKSHGNRKPRRAGELHEYALWEWLSAARKRFIKGRLGEEEIRELEQVPTMMLELLQWEARWGPEERWQQHAQEFQSWVQNRSFPEEDLEASAEEQRLAMWLRIAKYKHKKGTLSTSMEETLTSIPELSSLLESPRSKPADPMLGALTAYQLMAASIKFATTEPSRRSLVPSPYAVWRRNYFALKAWQALHGALPQASGGAQAKTLANWLAKAKQLYKQGKLSRDQIQDLLKIPGAFERLNKTKPPTFEDVITRIQLWISLFGRLPQARNRSEDPTEKYLTNWLGKAMNRHLDGKLSPKQSTSLQQLHGVMDQLEEIRKRRTSWEVHYKRVRQWLVDRNVDLLANWRDFSEEEPELAAWVAYQRQRFLRRPWLLSEEQVELLKALPGFQTSFEKWNQSKEFGLFQQRCDLVQCWADKHGGQLPSESHVDDLISAEGVLDPAGLFSDDQNEWHMNFLSWVNQTVDMINFRKCTQSQRYTLRKYPCFANLMPKPQVRAEEPSRWWRRFRQLKRWISVSDRIPRSSTDSRMEQKLGWWVADARQLYSKGALDQDRLSHLWTLPPVVTSFTRVVLSWDDHFSSLQAWLMTHNGRLPKRSGDEDERQLAVWLQNDCAKARKDELHPGRLAKLKEVAGLGPRLRGGESLRLHLVWKGHYASLVEWLEAHSGKLPCGSSGAAKERLMAFWLHNNLAKAQDGDLASEKQELLQEALGLSNLDWSGESGCRLLQDWFSIHLHNHTDDTVYKCILGRREHMEREAGKSAAHQESNPATSELRRVRMPVPWGTSFRRLEAWCEKHGRLPHVGAKAWSERTLAIWLKNAVQATRWGNVDQERLAKLSRLPGVSDRLVTRAQKSLSKS</sequence>
<dbReference type="EMBL" id="CAXAMN010010435">
    <property type="protein sequence ID" value="CAK9031741.1"/>
    <property type="molecule type" value="Genomic_DNA"/>
</dbReference>
<dbReference type="Gene3D" id="6.10.140.530">
    <property type="match status" value="3"/>
</dbReference>
<feature type="domain" description="Helicase ATP-binding" evidence="1">
    <location>
        <begin position="66"/>
        <end position="218"/>
    </location>
</feature>
<dbReference type="InterPro" id="IPR001650">
    <property type="entry name" value="Helicase_C-like"/>
</dbReference>
<dbReference type="Pfam" id="PF00271">
    <property type="entry name" value="Helicase_C"/>
    <property type="match status" value="1"/>
</dbReference>
<dbReference type="SUPFAM" id="SSF52540">
    <property type="entry name" value="P-loop containing nucleoside triphosphate hydrolases"/>
    <property type="match status" value="1"/>
</dbReference>
<comment type="caution">
    <text evidence="2">The sequence shown here is derived from an EMBL/GenBank/DDBJ whole genome shotgun (WGS) entry which is preliminary data.</text>
</comment>